<sequence length="75" mass="8277">MEYDPEHLFLVLQNKASNQTSFPSEILHDDAARAFGNSNTLFFNIFCSTRLVVRLALAAAVLRLTVGSVAVHAEK</sequence>
<accession>A0A7I4CVU0</accession>
<protein>
    <submittedName>
        <fullName evidence="1">Uncharacterized protein</fullName>
    </submittedName>
</protein>
<reference evidence="1" key="3">
    <citation type="submission" date="2020-12" db="UniProtKB">
        <authorList>
            <consortium name="EnsemblPlants"/>
        </authorList>
    </citation>
    <scope>IDENTIFICATION</scope>
</reference>
<reference evidence="1 2" key="2">
    <citation type="journal article" date="2018" name="Plant J.">
        <title>The Physcomitrella patens chromosome-scale assembly reveals moss genome structure and evolution.</title>
        <authorList>
            <person name="Lang D."/>
            <person name="Ullrich K.K."/>
            <person name="Murat F."/>
            <person name="Fuchs J."/>
            <person name="Jenkins J."/>
            <person name="Haas F.B."/>
            <person name="Piednoel M."/>
            <person name="Gundlach H."/>
            <person name="Van Bel M."/>
            <person name="Meyberg R."/>
            <person name="Vives C."/>
            <person name="Morata J."/>
            <person name="Symeonidi A."/>
            <person name="Hiss M."/>
            <person name="Muchero W."/>
            <person name="Kamisugi Y."/>
            <person name="Saleh O."/>
            <person name="Blanc G."/>
            <person name="Decker E.L."/>
            <person name="van Gessel N."/>
            <person name="Grimwood J."/>
            <person name="Hayes R.D."/>
            <person name="Graham S.W."/>
            <person name="Gunter L.E."/>
            <person name="McDaniel S.F."/>
            <person name="Hoernstein S.N.W."/>
            <person name="Larsson A."/>
            <person name="Li F.W."/>
            <person name="Perroud P.F."/>
            <person name="Phillips J."/>
            <person name="Ranjan P."/>
            <person name="Rokshar D.S."/>
            <person name="Rothfels C.J."/>
            <person name="Schneider L."/>
            <person name="Shu S."/>
            <person name="Stevenson D.W."/>
            <person name="Thummler F."/>
            <person name="Tillich M."/>
            <person name="Villarreal Aguilar J.C."/>
            <person name="Widiez T."/>
            <person name="Wong G.K."/>
            <person name="Wymore A."/>
            <person name="Zhang Y."/>
            <person name="Zimmer A.D."/>
            <person name="Quatrano R.S."/>
            <person name="Mayer K.F.X."/>
            <person name="Goodstein D."/>
            <person name="Casacuberta J.M."/>
            <person name="Vandepoele K."/>
            <person name="Reski R."/>
            <person name="Cuming A.C."/>
            <person name="Tuskan G.A."/>
            <person name="Maumus F."/>
            <person name="Salse J."/>
            <person name="Schmutz J."/>
            <person name="Rensing S.A."/>
        </authorList>
    </citation>
    <scope>NUCLEOTIDE SEQUENCE [LARGE SCALE GENOMIC DNA]</scope>
    <source>
        <strain evidence="1 2">cv. Gransden 2004</strain>
    </source>
</reference>
<dbReference type="AlphaFoldDB" id="A0A7I4CVU0"/>
<proteinExistence type="predicted"/>
<dbReference type="Proteomes" id="UP000006727">
    <property type="component" value="Chromosome 27"/>
</dbReference>
<dbReference type="EnsemblPlants" id="Pp3c27_1140V3.1">
    <property type="protein sequence ID" value="Pp3c27_1140V3.1"/>
    <property type="gene ID" value="Pp3c27_1140"/>
</dbReference>
<dbReference type="Gramene" id="Pp3c27_1140V3.1">
    <property type="protein sequence ID" value="Pp3c27_1140V3.1"/>
    <property type="gene ID" value="Pp3c27_1140"/>
</dbReference>
<organism evidence="1 2">
    <name type="scientific">Physcomitrium patens</name>
    <name type="common">Spreading-leaved earth moss</name>
    <name type="synonym">Physcomitrella patens</name>
    <dbReference type="NCBI Taxonomy" id="3218"/>
    <lineage>
        <taxon>Eukaryota</taxon>
        <taxon>Viridiplantae</taxon>
        <taxon>Streptophyta</taxon>
        <taxon>Embryophyta</taxon>
        <taxon>Bryophyta</taxon>
        <taxon>Bryophytina</taxon>
        <taxon>Bryopsida</taxon>
        <taxon>Funariidae</taxon>
        <taxon>Funariales</taxon>
        <taxon>Funariaceae</taxon>
        <taxon>Physcomitrium</taxon>
    </lineage>
</organism>
<name>A0A7I4CVU0_PHYPA</name>
<dbReference type="InParanoid" id="A0A7I4CVU0"/>
<keyword evidence="2" id="KW-1185">Reference proteome</keyword>
<evidence type="ECO:0000313" key="1">
    <source>
        <dbReference type="EnsemblPlants" id="Pp3c27_1140V3.1"/>
    </source>
</evidence>
<reference evidence="1 2" key="1">
    <citation type="journal article" date="2008" name="Science">
        <title>The Physcomitrella genome reveals evolutionary insights into the conquest of land by plants.</title>
        <authorList>
            <person name="Rensing S."/>
            <person name="Lang D."/>
            <person name="Zimmer A."/>
            <person name="Terry A."/>
            <person name="Salamov A."/>
            <person name="Shapiro H."/>
            <person name="Nishiyama T."/>
            <person name="Perroud P.-F."/>
            <person name="Lindquist E."/>
            <person name="Kamisugi Y."/>
            <person name="Tanahashi T."/>
            <person name="Sakakibara K."/>
            <person name="Fujita T."/>
            <person name="Oishi K."/>
            <person name="Shin-I T."/>
            <person name="Kuroki Y."/>
            <person name="Toyoda A."/>
            <person name="Suzuki Y."/>
            <person name="Hashimoto A."/>
            <person name="Yamaguchi K."/>
            <person name="Sugano A."/>
            <person name="Kohara Y."/>
            <person name="Fujiyama A."/>
            <person name="Anterola A."/>
            <person name="Aoki S."/>
            <person name="Ashton N."/>
            <person name="Barbazuk W.B."/>
            <person name="Barker E."/>
            <person name="Bennetzen J."/>
            <person name="Bezanilla M."/>
            <person name="Blankenship R."/>
            <person name="Cho S.H."/>
            <person name="Dutcher S."/>
            <person name="Estelle M."/>
            <person name="Fawcett J.A."/>
            <person name="Gundlach H."/>
            <person name="Hanada K."/>
            <person name="Heyl A."/>
            <person name="Hicks K.A."/>
            <person name="Hugh J."/>
            <person name="Lohr M."/>
            <person name="Mayer K."/>
            <person name="Melkozernov A."/>
            <person name="Murata T."/>
            <person name="Nelson D."/>
            <person name="Pils B."/>
            <person name="Prigge M."/>
            <person name="Reiss B."/>
            <person name="Renner T."/>
            <person name="Rombauts S."/>
            <person name="Rushton P."/>
            <person name="Sanderfoot A."/>
            <person name="Schween G."/>
            <person name="Shiu S.-H."/>
            <person name="Stueber K."/>
            <person name="Theodoulou F.L."/>
            <person name="Tu H."/>
            <person name="Van de Peer Y."/>
            <person name="Verrier P.J."/>
            <person name="Waters E."/>
            <person name="Wood A."/>
            <person name="Yang L."/>
            <person name="Cove D."/>
            <person name="Cuming A."/>
            <person name="Hasebe M."/>
            <person name="Lucas S."/>
            <person name="Mishler D.B."/>
            <person name="Reski R."/>
            <person name="Grigoriev I."/>
            <person name="Quatrano R.S."/>
            <person name="Boore J.L."/>
        </authorList>
    </citation>
    <scope>NUCLEOTIDE SEQUENCE [LARGE SCALE GENOMIC DNA]</scope>
    <source>
        <strain evidence="1 2">cv. Gransden 2004</strain>
    </source>
</reference>
<evidence type="ECO:0000313" key="2">
    <source>
        <dbReference type="Proteomes" id="UP000006727"/>
    </source>
</evidence>
<dbReference type="EMBL" id="ABEU02000027">
    <property type="status" value="NOT_ANNOTATED_CDS"/>
    <property type="molecule type" value="Genomic_DNA"/>
</dbReference>